<dbReference type="Proteomes" id="UP000298416">
    <property type="component" value="Unassembled WGS sequence"/>
</dbReference>
<protein>
    <recommendedName>
        <fullName evidence="3">protein-serine/threonine phosphatase</fullName>
        <ecNumber evidence="3">3.1.3.16</ecNumber>
    </recommendedName>
</protein>
<dbReference type="Pfam" id="PF00481">
    <property type="entry name" value="PP2C"/>
    <property type="match status" value="1"/>
</dbReference>
<dbReference type="InterPro" id="IPR036457">
    <property type="entry name" value="PPM-type-like_dom_sf"/>
</dbReference>
<accession>A0A8X8W773</accession>
<dbReference type="InterPro" id="IPR001932">
    <property type="entry name" value="PPM-type_phosphatase-like_dom"/>
</dbReference>
<comment type="caution">
    <text evidence="11">The sequence shown here is derived from an EMBL/GenBank/DDBJ whole genome shotgun (WGS) entry which is preliminary data.</text>
</comment>
<dbReference type="GO" id="GO:0046872">
    <property type="term" value="F:metal ion binding"/>
    <property type="evidence" value="ECO:0007669"/>
    <property type="project" value="UniProtKB-KW"/>
</dbReference>
<dbReference type="GO" id="GO:0004722">
    <property type="term" value="F:protein serine/threonine phosphatase activity"/>
    <property type="evidence" value="ECO:0007669"/>
    <property type="project" value="UniProtKB-EC"/>
</dbReference>
<evidence type="ECO:0000313" key="11">
    <source>
        <dbReference type="EMBL" id="KAG6389223.1"/>
    </source>
</evidence>
<evidence type="ECO:0000256" key="2">
    <source>
        <dbReference type="ARBA" id="ARBA00001946"/>
    </source>
</evidence>
<evidence type="ECO:0000256" key="3">
    <source>
        <dbReference type="ARBA" id="ARBA00013081"/>
    </source>
</evidence>
<dbReference type="SUPFAM" id="SSF81606">
    <property type="entry name" value="PP2C-like"/>
    <property type="match status" value="1"/>
</dbReference>
<dbReference type="SMART" id="SM00332">
    <property type="entry name" value="PP2Cc"/>
    <property type="match status" value="1"/>
</dbReference>
<evidence type="ECO:0000256" key="5">
    <source>
        <dbReference type="ARBA" id="ARBA00022801"/>
    </source>
</evidence>
<dbReference type="InterPro" id="IPR015655">
    <property type="entry name" value="PP2C"/>
</dbReference>
<evidence type="ECO:0000256" key="4">
    <source>
        <dbReference type="ARBA" id="ARBA00022723"/>
    </source>
</evidence>
<reference evidence="11" key="1">
    <citation type="submission" date="2018-01" db="EMBL/GenBank/DDBJ databases">
        <authorList>
            <person name="Mao J.F."/>
        </authorList>
    </citation>
    <scope>NUCLEOTIDE SEQUENCE</scope>
    <source>
        <strain evidence="11">Huo1</strain>
        <tissue evidence="11">Leaf</tissue>
    </source>
</reference>
<feature type="domain" description="PPM-type phosphatase" evidence="10">
    <location>
        <begin position="52"/>
        <end position="394"/>
    </location>
</feature>
<dbReference type="PROSITE" id="PS51746">
    <property type="entry name" value="PPM_2"/>
    <property type="match status" value="1"/>
</dbReference>
<evidence type="ECO:0000256" key="1">
    <source>
        <dbReference type="ARBA" id="ARBA00001936"/>
    </source>
</evidence>
<evidence type="ECO:0000259" key="10">
    <source>
        <dbReference type="PROSITE" id="PS51746"/>
    </source>
</evidence>
<keyword evidence="6" id="KW-0460">Magnesium</keyword>
<keyword evidence="12" id="KW-1185">Reference proteome</keyword>
<comment type="similarity">
    <text evidence="9">Belongs to the PP2C family.</text>
</comment>
<dbReference type="PANTHER" id="PTHR47992">
    <property type="entry name" value="PROTEIN PHOSPHATASE"/>
    <property type="match status" value="1"/>
</dbReference>
<sequence>MSKMGTNSWRKYVSPCWRPSVESRAVNCNNRGGNPSGCVDGLWWYKDIAQHIHGEFSMAVIQANNVLEDQCQVESGPMSSMEAGPRGTFVGIYDGHAGPEASQFINNHLFKNIKKLLIYCLKSLSRVDRKLAKTRGLLTFQLSDAGYTLESQEMSADVIKSAYLATEDQFLSMVKKQWEIKPQLASVGSCCLVGIVCNGMIYTANAGDSRVVLARLEKSGKEVKAVQLSDEHNASFESVREELRSLHPEDLNIVVLKHKVWRVKGLIQISRSIGDAYLKKAEFNKPPLLAKFRIPDPIEKPILLAEPSIQVQKLQHEDQFLIYASDGLWEHLSNQEAVDIVHHSPRNGVAKKLVKAALQEAALKREVRYSDLERIDRGVRRHFHDDITVIVLFLDSHLISRSSFQGPILSIKGGG</sequence>
<evidence type="ECO:0000256" key="9">
    <source>
        <dbReference type="RuleBase" id="RU003465"/>
    </source>
</evidence>
<evidence type="ECO:0000256" key="7">
    <source>
        <dbReference type="ARBA" id="ARBA00022912"/>
    </source>
</evidence>
<keyword evidence="8" id="KW-0464">Manganese</keyword>
<comment type="cofactor">
    <cofactor evidence="2">
        <name>Mg(2+)</name>
        <dbReference type="ChEBI" id="CHEBI:18420"/>
    </cofactor>
</comment>
<name>A0A8X8W773_SALSN</name>
<evidence type="ECO:0000256" key="6">
    <source>
        <dbReference type="ARBA" id="ARBA00022842"/>
    </source>
</evidence>
<dbReference type="EC" id="3.1.3.16" evidence="3"/>
<comment type="cofactor">
    <cofactor evidence="1">
        <name>Mn(2+)</name>
        <dbReference type="ChEBI" id="CHEBI:29035"/>
    </cofactor>
</comment>
<keyword evidence="4" id="KW-0479">Metal-binding</keyword>
<dbReference type="CDD" id="cd00143">
    <property type="entry name" value="PP2Cc"/>
    <property type="match status" value="1"/>
</dbReference>
<keyword evidence="5 9" id="KW-0378">Hydrolase</keyword>
<proteinExistence type="inferred from homology"/>
<dbReference type="EMBL" id="PNBA02000020">
    <property type="protein sequence ID" value="KAG6389223.1"/>
    <property type="molecule type" value="Genomic_DNA"/>
</dbReference>
<evidence type="ECO:0000256" key="8">
    <source>
        <dbReference type="ARBA" id="ARBA00023211"/>
    </source>
</evidence>
<dbReference type="AlphaFoldDB" id="A0A8X8W773"/>
<evidence type="ECO:0000313" key="12">
    <source>
        <dbReference type="Proteomes" id="UP000298416"/>
    </source>
</evidence>
<dbReference type="InterPro" id="IPR000222">
    <property type="entry name" value="PP2C_BS"/>
</dbReference>
<dbReference type="Gene3D" id="3.60.40.10">
    <property type="entry name" value="PPM-type phosphatase domain"/>
    <property type="match status" value="1"/>
</dbReference>
<gene>
    <name evidence="11" type="ORF">SASPL_150685</name>
</gene>
<reference evidence="11" key="2">
    <citation type="submission" date="2020-08" db="EMBL/GenBank/DDBJ databases">
        <title>Plant Genome Project.</title>
        <authorList>
            <person name="Zhang R.-G."/>
        </authorList>
    </citation>
    <scope>NUCLEOTIDE SEQUENCE</scope>
    <source>
        <strain evidence="11">Huo1</strain>
        <tissue evidence="11">Leaf</tissue>
    </source>
</reference>
<keyword evidence="7 9" id="KW-0904">Protein phosphatase</keyword>
<organism evidence="11">
    <name type="scientific">Salvia splendens</name>
    <name type="common">Scarlet sage</name>
    <dbReference type="NCBI Taxonomy" id="180675"/>
    <lineage>
        <taxon>Eukaryota</taxon>
        <taxon>Viridiplantae</taxon>
        <taxon>Streptophyta</taxon>
        <taxon>Embryophyta</taxon>
        <taxon>Tracheophyta</taxon>
        <taxon>Spermatophyta</taxon>
        <taxon>Magnoliopsida</taxon>
        <taxon>eudicotyledons</taxon>
        <taxon>Gunneridae</taxon>
        <taxon>Pentapetalae</taxon>
        <taxon>asterids</taxon>
        <taxon>lamiids</taxon>
        <taxon>Lamiales</taxon>
        <taxon>Lamiaceae</taxon>
        <taxon>Nepetoideae</taxon>
        <taxon>Mentheae</taxon>
        <taxon>Salviinae</taxon>
        <taxon>Salvia</taxon>
        <taxon>Salvia subgen. Calosphace</taxon>
        <taxon>core Calosphace</taxon>
    </lineage>
</organism>
<dbReference type="PROSITE" id="PS01032">
    <property type="entry name" value="PPM_1"/>
    <property type="match status" value="1"/>
</dbReference>